<dbReference type="InterPro" id="IPR036890">
    <property type="entry name" value="HATPase_C_sf"/>
</dbReference>
<evidence type="ECO:0000259" key="2">
    <source>
        <dbReference type="Pfam" id="PF24410"/>
    </source>
</evidence>
<reference evidence="4" key="1">
    <citation type="journal article" date="2021" name="Curr. Microbiol.">
        <title>Complete genome of nocamycin-producing strain Saccharothrix syringae NRRL B-16468 reveals the biosynthetic potential for secondary metabolites.</title>
        <authorList>
            <person name="Mo X."/>
            <person name="Yang S."/>
        </authorList>
    </citation>
    <scope>NUCLEOTIDE SEQUENCE [LARGE SCALE GENOMIC DNA]</scope>
    <source>
        <strain evidence="4">ATCC 51364 / DSM 43886 / JCM 6844 / KCTC 9398 / NBRC 14523 / NRRL B-16468 / INA 2240</strain>
    </source>
</reference>
<organism evidence="3 4">
    <name type="scientific">Saccharothrix syringae</name>
    <name type="common">Nocardiopsis syringae</name>
    <dbReference type="NCBI Taxonomy" id="103733"/>
    <lineage>
        <taxon>Bacteria</taxon>
        <taxon>Bacillati</taxon>
        <taxon>Actinomycetota</taxon>
        <taxon>Actinomycetes</taxon>
        <taxon>Pseudonocardiales</taxon>
        <taxon>Pseudonocardiaceae</taxon>
        <taxon>Saccharothrix</taxon>
    </lineage>
</organism>
<feature type="region of interest" description="Disordered" evidence="1">
    <location>
        <begin position="231"/>
        <end position="262"/>
    </location>
</feature>
<dbReference type="Gene3D" id="3.30.565.10">
    <property type="entry name" value="Histidine kinase-like ATPase, C-terminal domain"/>
    <property type="match status" value="1"/>
</dbReference>
<protein>
    <recommendedName>
        <fullName evidence="2">wHTH-Hsp90 Na associated domain-containing protein</fullName>
    </recommendedName>
</protein>
<keyword evidence="4" id="KW-1185">Reference proteome</keyword>
<feature type="domain" description="wHTH-Hsp90 Na associated" evidence="2">
    <location>
        <begin position="115"/>
        <end position="165"/>
    </location>
</feature>
<name>A0A5Q0GR39_SACSY</name>
<evidence type="ECO:0000256" key="1">
    <source>
        <dbReference type="SAM" id="MobiDB-lite"/>
    </source>
</evidence>
<dbReference type="InterPro" id="IPR056507">
    <property type="entry name" value="wHTH-HSP90_Na-assoc"/>
</dbReference>
<evidence type="ECO:0000313" key="4">
    <source>
        <dbReference type="Proteomes" id="UP000325787"/>
    </source>
</evidence>
<dbReference type="OrthoDB" id="9802640at2"/>
<dbReference type="KEGG" id="ssyi:EKG83_02745"/>
<dbReference type="Proteomes" id="UP000325787">
    <property type="component" value="Chromosome"/>
</dbReference>
<gene>
    <name evidence="3" type="ORF">EKG83_02745</name>
</gene>
<dbReference type="AlphaFoldDB" id="A0A5Q0GR39"/>
<dbReference type="SUPFAM" id="SSF55874">
    <property type="entry name" value="ATPase domain of HSP90 chaperone/DNA topoisomerase II/histidine kinase"/>
    <property type="match status" value="1"/>
</dbReference>
<dbReference type="EMBL" id="CP034550">
    <property type="protein sequence ID" value="QFZ16527.1"/>
    <property type="molecule type" value="Genomic_DNA"/>
</dbReference>
<accession>A0A5Q0GR39</accession>
<dbReference type="RefSeq" id="WP_033432160.1">
    <property type="nucleotide sequence ID" value="NZ_CP034550.1"/>
</dbReference>
<evidence type="ECO:0000313" key="3">
    <source>
        <dbReference type="EMBL" id="QFZ16527.1"/>
    </source>
</evidence>
<proteinExistence type="predicted"/>
<sequence>MRPAPLPDGGLAYDSHGFRFRLADDRIQELLMGKQLYGDPGLAVRELYQNALDACRYRKARTEFEWLRLDEVVPIGHVIRTSQRLSRTPDEIVSRLTDFGFTVAPFDTSAVVSFDDLCVMSRNLTGWSAWLPRSHEVPLGHLPAAANRLRRSPAEVAERLERWGYRVPPFDRSIEFTEDDRMIVARGPQFAEIVARLRLLGFEVRGFDTSVMVIPGDLDLLQNTACHRPSSCSRLRHQDFPHRRSPHGSPGSTGESRYPPGT</sequence>
<dbReference type="Pfam" id="PF24410">
    <property type="entry name" value="wHTH-HSP90_Na-assoc"/>
    <property type="match status" value="2"/>
</dbReference>
<feature type="domain" description="wHTH-Hsp90 Na associated" evidence="2">
    <location>
        <begin position="66"/>
        <end position="101"/>
    </location>
</feature>